<evidence type="ECO:0000256" key="1">
    <source>
        <dbReference type="ARBA" id="ARBA00022741"/>
    </source>
</evidence>
<organism evidence="4 5">
    <name type="scientific">Lynx pardinus</name>
    <name type="common">Iberian lynx</name>
    <name type="synonym">Felis pardina</name>
    <dbReference type="NCBI Taxonomy" id="191816"/>
    <lineage>
        <taxon>Eukaryota</taxon>
        <taxon>Metazoa</taxon>
        <taxon>Chordata</taxon>
        <taxon>Craniata</taxon>
        <taxon>Vertebrata</taxon>
        <taxon>Euteleostomi</taxon>
        <taxon>Mammalia</taxon>
        <taxon>Eutheria</taxon>
        <taxon>Laurasiatheria</taxon>
        <taxon>Carnivora</taxon>
        <taxon>Feliformia</taxon>
        <taxon>Felidae</taxon>
        <taxon>Felinae</taxon>
        <taxon>Lynx</taxon>
    </lineage>
</organism>
<dbReference type="EMBL" id="CAAGRJ010026226">
    <property type="protein sequence ID" value="VFV38603.1"/>
    <property type="molecule type" value="Genomic_DNA"/>
</dbReference>
<dbReference type="InterPro" id="IPR000795">
    <property type="entry name" value="T_Tr_GTP-bd_dom"/>
</dbReference>
<evidence type="ECO:0000259" key="3">
    <source>
        <dbReference type="Pfam" id="PF00009"/>
    </source>
</evidence>
<protein>
    <submittedName>
        <fullName evidence="4">Elongation factor 1-alpha 1</fullName>
    </submittedName>
</protein>
<sequence length="146" mass="16095">MTTGHLIYKCGETDKKNIEEFEKEAADMGEGSFKHAWVFDKLKAECPIAAAGIGELEASISKNGQARKHALLAYTLAMKQLIVGVNKMDSTEPPFGQRGMEEIIKEVSMYIKKTGCNPDPAAFVSISGWYGDNMLKPSTNMPWFKG</sequence>
<dbReference type="PANTHER" id="PTHR23115">
    <property type="entry name" value="TRANSLATION FACTOR"/>
    <property type="match status" value="1"/>
</dbReference>
<dbReference type="InterPro" id="IPR050100">
    <property type="entry name" value="TRAFAC_GTPase_members"/>
</dbReference>
<dbReference type="AlphaFoldDB" id="A0A485P2M8"/>
<reference evidence="4 5" key="1">
    <citation type="submission" date="2019-01" db="EMBL/GenBank/DDBJ databases">
        <authorList>
            <person name="Alioto T."/>
            <person name="Alioto T."/>
        </authorList>
    </citation>
    <scope>NUCLEOTIDE SEQUENCE [LARGE SCALE GENOMIC DNA]</scope>
</reference>
<keyword evidence="4" id="KW-0648">Protein biosynthesis</keyword>
<dbReference type="GO" id="GO:0003924">
    <property type="term" value="F:GTPase activity"/>
    <property type="evidence" value="ECO:0007669"/>
    <property type="project" value="InterPro"/>
</dbReference>
<dbReference type="Proteomes" id="UP000386466">
    <property type="component" value="Unassembled WGS sequence"/>
</dbReference>
<dbReference type="GO" id="GO:0003746">
    <property type="term" value="F:translation elongation factor activity"/>
    <property type="evidence" value="ECO:0007669"/>
    <property type="project" value="UniProtKB-KW"/>
</dbReference>
<evidence type="ECO:0000313" key="5">
    <source>
        <dbReference type="Proteomes" id="UP000386466"/>
    </source>
</evidence>
<dbReference type="InterPro" id="IPR027417">
    <property type="entry name" value="P-loop_NTPase"/>
</dbReference>
<dbReference type="GO" id="GO:0005525">
    <property type="term" value="F:GTP binding"/>
    <property type="evidence" value="ECO:0007669"/>
    <property type="project" value="UniProtKB-KW"/>
</dbReference>
<accession>A0A485P2M8</accession>
<keyword evidence="1" id="KW-0547">Nucleotide-binding</keyword>
<keyword evidence="5" id="KW-1185">Reference proteome</keyword>
<feature type="domain" description="Tr-type G" evidence="3">
    <location>
        <begin position="61"/>
        <end position="134"/>
    </location>
</feature>
<keyword evidence="2" id="KW-0342">GTP-binding</keyword>
<gene>
    <name evidence="4" type="ORF">LYPA_23C017250</name>
</gene>
<name>A0A485P2M8_LYNPA</name>
<proteinExistence type="predicted"/>
<dbReference type="Pfam" id="PF00009">
    <property type="entry name" value="GTP_EFTU"/>
    <property type="match status" value="1"/>
</dbReference>
<evidence type="ECO:0000256" key="2">
    <source>
        <dbReference type="ARBA" id="ARBA00023134"/>
    </source>
</evidence>
<evidence type="ECO:0000313" key="4">
    <source>
        <dbReference type="EMBL" id="VFV38603.1"/>
    </source>
</evidence>
<dbReference type="Gene3D" id="3.40.50.300">
    <property type="entry name" value="P-loop containing nucleotide triphosphate hydrolases"/>
    <property type="match status" value="2"/>
</dbReference>
<keyword evidence="4" id="KW-0251">Elongation factor</keyword>
<dbReference type="SUPFAM" id="SSF52540">
    <property type="entry name" value="P-loop containing nucleoside triphosphate hydrolases"/>
    <property type="match status" value="1"/>
</dbReference>